<dbReference type="Proteomes" id="UP000664122">
    <property type="component" value="Unassembled WGS sequence"/>
</dbReference>
<evidence type="ECO:0000313" key="3">
    <source>
        <dbReference type="EMBL" id="MBO0661408.1"/>
    </source>
</evidence>
<feature type="compositionally biased region" description="Polar residues" evidence="1">
    <location>
        <begin position="93"/>
        <end position="106"/>
    </location>
</feature>
<evidence type="ECO:0000313" key="4">
    <source>
        <dbReference type="Proteomes" id="UP000664122"/>
    </source>
</evidence>
<feature type="signal peptide" evidence="2">
    <location>
        <begin position="1"/>
        <end position="25"/>
    </location>
</feature>
<organism evidence="3 4">
    <name type="scientific">Jiella flava</name>
    <dbReference type="NCBI Taxonomy" id="2816857"/>
    <lineage>
        <taxon>Bacteria</taxon>
        <taxon>Pseudomonadati</taxon>
        <taxon>Pseudomonadota</taxon>
        <taxon>Alphaproteobacteria</taxon>
        <taxon>Hyphomicrobiales</taxon>
        <taxon>Aurantimonadaceae</taxon>
        <taxon>Jiella</taxon>
    </lineage>
</organism>
<keyword evidence="4" id="KW-1185">Reference proteome</keyword>
<keyword evidence="2" id="KW-0732">Signal</keyword>
<dbReference type="AlphaFoldDB" id="A0A939FWM8"/>
<gene>
    <name evidence="3" type="ORF">J1C48_02360</name>
</gene>
<evidence type="ECO:0000256" key="1">
    <source>
        <dbReference type="SAM" id="MobiDB-lite"/>
    </source>
</evidence>
<name>A0A939FWM8_9HYPH</name>
<comment type="caution">
    <text evidence="3">The sequence shown here is derived from an EMBL/GenBank/DDBJ whole genome shotgun (WGS) entry which is preliminary data.</text>
</comment>
<dbReference type="RefSeq" id="WP_207256031.1">
    <property type="nucleotide sequence ID" value="NZ_JAFMPP010000001.1"/>
</dbReference>
<sequence length="106" mass="10831">MKTLTALSTALVAGGLALAPAVASAAPQNLPGAPYNDNVDPQNLAPIQHQPTPDNVMIPGSSESSRLYSAQIRDTVAASNGRNFVPTKEDESPSSTVLVPGSSATF</sequence>
<protein>
    <recommendedName>
        <fullName evidence="5">DUF4148 domain-containing protein</fullName>
    </recommendedName>
</protein>
<reference evidence="3" key="1">
    <citation type="submission" date="2021-03" db="EMBL/GenBank/DDBJ databases">
        <title>Whole genome sequence of Jiella sp. CQZ9-1.</title>
        <authorList>
            <person name="Tuo L."/>
        </authorList>
    </citation>
    <scope>NUCLEOTIDE SEQUENCE</scope>
    <source>
        <strain evidence="3">CQZ9-1</strain>
    </source>
</reference>
<feature type="region of interest" description="Disordered" evidence="1">
    <location>
        <begin position="79"/>
        <end position="106"/>
    </location>
</feature>
<dbReference type="EMBL" id="JAFMPP010000001">
    <property type="protein sequence ID" value="MBO0661408.1"/>
    <property type="molecule type" value="Genomic_DNA"/>
</dbReference>
<proteinExistence type="predicted"/>
<evidence type="ECO:0008006" key="5">
    <source>
        <dbReference type="Google" id="ProtNLM"/>
    </source>
</evidence>
<evidence type="ECO:0000256" key="2">
    <source>
        <dbReference type="SAM" id="SignalP"/>
    </source>
</evidence>
<feature type="chain" id="PRO_5037543128" description="DUF4148 domain-containing protein" evidence="2">
    <location>
        <begin position="26"/>
        <end position="106"/>
    </location>
</feature>
<feature type="region of interest" description="Disordered" evidence="1">
    <location>
        <begin position="29"/>
        <end position="54"/>
    </location>
</feature>
<accession>A0A939FWM8</accession>